<evidence type="ECO:0000313" key="3">
    <source>
        <dbReference type="Proteomes" id="UP001499987"/>
    </source>
</evidence>
<dbReference type="InterPro" id="IPR009078">
    <property type="entry name" value="Ferritin-like_SF"/>
</dbReference>
<comment type="caution">
    <text evidence="2">The sequence shown here is derived from an EMBL/GenBank/DDBJ whole genome shotgun (WGS) entry which is preliminary data.</text>
</comment>
<dbReference type="Gene3D" id="1.10.620.20">
    <property type="entry name" value="Ribonucleotide Reductase, subunit A"/>
    <property type="match status" value="1"/>
</dbReference>
<evidence type="ECO:0000313" key="2">
    <source>
        <dbReference type="EMBL" id="GAA1098469.1"/>
    </source>
</evidence>
<proteinExistence type="predicted"/>
<dbReference type="CDD" id="cd00657">
    <property type="entry name" value="Ferritin_like"/>
    <property type="match status" value="1"/>
</dbReference>
<feature type="region of interest" description="Disordered" evidence="1">
    <location>
        <begin position="238"/>
        <end position="297"/>
    </location>
</feature>
<protein>
    <recommendedName>
        <fullName evidence="4">Ferritin-like domain-containing protein</fullName>
    </recommendedName>
</protein>
<feature type="compositionally biased region" description="Low complexity" evidence="1">
    <location>
        <begin position="240"/>
        <end position="256"/>
    </location>
</feature>
<reference evidence="2 3" key="1">
    <citation type="journal article" date="2019" name="Int. J. Syst. Evol. Microbiol.">
        <title>The Global Catalogue of Microorganisms (GCM) 10K type strain sequencing project: providing services to taxonomists for standard genome sequencing and annotation.</title>
        <authorList>
            <consortium name="The Broad Institute Genomics Platform"/>
            <consortium name="The Broad Institute Genome Sequencing Center for Infectious Disease"/>
            <person name="Wu L."/>
            <person name="Ma J."/>
        </authorList>
    </citation>
    <scope>NUCLEOTIDE SEQUENCE [LARGE SCALE GENOMIC DNA]</scope>
    <source>
        <strain evidence="2 3">JCM 13002</strain>
    </source>
</reference>
<organism evidence="2 3">
    <name type="scientific">Kitasatospora arboriphila</name>
    <dbReference type="NCBI Taxonomy" id="258052"/>
    <lineage>
        <taxon>Bacteria</taxon>
        <taxon>Bacillati</taxon>
        <taxon>Actinomycetota</taxon>
        <taxon>Actinomycetes</taxon>
        <taxon>Kitasatosporales</taxon>
        <taxon>Streptomycetaceae</taxon>
        <taxon>Kitasatospora</taxon>
    </lineage>
</organism>
<accession>A0ABN1TS96</accession>
<dbReference type="Proteomes" id="UP001499987">
    <property type="component" value="Unassembled WGS sequence"/>
</dbReference>
<evidence type="ECO:0008006" key="4">
    <source>
        <dbReference type="Google" id="ProtNLM"/>
    </source>
</evidence>
<sequence>MAASEFVAWVRDFEAERDRRGATPDPSWESGARLSPAVRASVQRFQLGEDGDGANLIAKADAAGDPHYAAAVRLFEDEEHNHARLLARLLAAGGATTSAGHWSDAVFARMRRSAGLHAELLLLMVAEVVALRYYRALRDGTGDPLTSEVARRILADEERHVPFHCARLRGSVAGLPRPLRRPVLAGWRVMLLGAGLVVAADHGRALRELGVGRGRFVADVAGSAGPVVAAILGTDPPRTPAGRAEPAAAALPAHPRNGCRPRARVWQLPGTGRPDTGYEGVPGTLSRRTSRAERTYP</sequence>
<dbReference type="InterPro" id="IPR012348">
    <property type="entry name" value="RNR-like"/>
</dbReference>
<name>A0ABN1TS96_9ACTN</name>
<keyword evidence="3" id="KW-1185">Reference proteome</keyword>
<dbReference type="EMBL" id="BAAALD010000048">
    <property type="protein sequence ID" value="GAA1098469.1"/>
    <property type="molecule type" value="Genomic_DNA"/>
</dbReference>
<evidence type="ECO:0000256" key="1">
    <source>
        <dbReference type="SAM" id="MobiDB-lite"/>
    </source>
</evidence>
<gene>
    <name evidence="2" type="ORF">GCM10009663_46600</name>
</gene>
<dbReference type="SUPFAM" id="SSF47240">
    <property type="entry name" value="Ferritin-like"/>
    <property type="match status" value="1"/>
</dbReference>